<dbReference type="EMBL" id="MFKQ01000016">
    <property type="protein sequence ID" value="OGG47287.1"/>
    <property type="molecule type" value="Genomic_DNA"/>
</dbReference>
<dbReference type="SUPFAM" id="SSF50494">
    <property type="entry name" value="Trypsin-like serine proteases"/>
    <property type="match status" value="1"/>
</dbReference>
<evidence type="ECO:0000256" key="1">
    <source>
        <dbReference type="SAM" id="MobiDB-lite"/>
    </source>
</evidence>
<feature type="compositionally biased region" description="Basic and acidic residues" evidence="1">
    <location>
        <begin position="60"/>
        <end position="74"/>
    </location>
</feature>
<sequence>MHRPLAGFIVCALLFGIAFEINAILYTSPPLPPLFSSAKEETTASATPPLSTAVISTGKTVEKPSLKTENKEITAKPIPPPPSPAPPAPAPEPFSFNTLNLETRAALVNILCKADTRSPVSGTSGSGIIIDSRGVILTGAHIAQYFLIQDHVPPGSLDCVIRTGSPAVPRYHAQLLYISPEWVRANYKTLSEENPRGTGEYDYGLLVITDSTSGADLPSSFPFLSIGDSDAEITQGTTILAAGYPAEFLSGTTIERDLYALTTVVPVSKVYTFLADTIDVFAFDGSLISEKGSSGGPIVSPQGHVGGLIVTSTQGETTGVRTTHAITSSYINRAFKASAGKSIADLLNSDLRTTAENFAVSFGSELANLILSSL</sequence>
<dbReference type="Gene3D" id="2.40.10.120">
    <property type="match status" value="1"/>
</dbReference>
<feature type="compositionally biased region" description="Pro residues" evidence="1">
    <location>
        <begin position="77"/>
        <end position="92"/>
    </location>
</feature>
<dbReference type="Pfam" id="PF13365">
    <property type="entry name" value="Trypsin_2"/>
    <property type="match status" value="1"/>
</dbReference>
<accession>A0A1F6CE74</accession>
<evidence type="ECO:0000313" key="3">
    <source>
        <dbReference type="Proteomes" id="UP000178344"/>
    </source>
</evidence>
<evidence type="ECO:0008006" key="4">
    <source>
        <dbReference type="Google" id="ProtNLM"/>
    </source>
</evidence>
<gene>
    <name evidence="2" type="ORF">A2671_01320</name>
</gene>
<dbReference type="AlphaFoldDB" id="A0A1F6CE74"/>
<reference evidence="2 3" key="1">
    <citation type="journal article" date="2016" name="Nat. Commun.">
        <title>Thousands of microbial genomes shed light on interconnected biogeochemical processes in an aquifer system.</title>
        <authorList>
            <person name="Anantharaman K."/>
            <person name="Brown C.T."/>
            <person name="Hug L.A."/>
            <person name="Sharon I."/>
            <person name="Castelle C.J."/>
            <person name="Probst A.J."/>
            <person name="Thomas B.C."/>
            <person name="Singh A."/>
            <person name="Wilkins M.J."/>
            <person name="Karaoz U."/>
            <person name="Brodie E.L."/>
            <person name="Williams K.H."/>
            <person name="Hubbard S.S."/>
            <person name="Banfield J.F."/>
        </authorList>
    </citation>
    <scope>NUCLEOTIDE SEQUENCE [LARGE SCALE GENOMIC DNA]</scope>
</reference>
<name>A0A1F6CE74_9BACT</name>
<feature type="region of interest" description="Disordered" evidence="1">
    <location>
        <begin position="46"/>
        <end position="92"/>
    </location>
</feature>
<protein>
    <recommendedName>
        <fullName evidence="4">Serine protease</fullName>
    </recommendedName>
</protein>
<dbReference type="InterPro" id="IPR009003">
    <property type="entry name" value="Peptidase_S1_PA"/>
</dbReference>
<dbReference type="Proteomes" id="UP000178344">
    <property type="component" value="Unassembled WGS sequence"/>
</dbReference>
<proteinExistence type="predicted"/>
<comment type="caution">
    <text evidence="2">The sequence shown here is derived from an EMBL/GenBank/DDBJ whole genome shotgun (WGS) entry which is preliminary data.</text>
</comment>
<organism evidence="2 3">
    <name type="scientific">Candidatus Kaiserbacteria bacterium RIFCSPHIGHO2_01_FULL_49_13</name>
    <dbReference type="NCBI Taxonomy" id="1798477"/>
    <lineage>
        <taxon>Bacteria</taxon>
        <taxon>Candidatus Kaiseribacteriota</taxon>
    </lineage>
</organism>
<evidence type="ECO:0000313" key="2">
    <source>
        <dbReference type="EMBL" id="OGG47287.1"/>
    </source>
</evidence>